<evidence type="ECO:0000313" key="2">
    <source>
        <dbReference type="Proteomes" id="UP000034325"/>
    </source>
</evidence>
<dbReference type="Proteomes" id="UP000034325">
    <property type="component" value="Unassembled WGS sequence"/>
</dbReference>
<dbReference type="AlphaFoldDB" id="A0A0G0QAL0"/>
<reference evidence="1 2" key="1">
    <citation type="journal article" date="2015" name="Nature">
        <title>rRNA introns, odd ribosomes, and small enigmatic genomes across a large radiation of phyla.</title>
        <authorList>
            <person name="Brown C.T."/>
            <person name="Hug L.A."/>
            <person name="Thomas B.C."/>
            <person name="Sharon I."/>
            <person name="Castelle C.J."/>
            <person name="Singh A."/>
            <person name="Wilkins M.J."/>
            <person name="Williams K.H."/>
            <person name="Banfield J.F."/>
        </authorList>
    </citation>
    <scope>NUCLEOTIDE SEQUENCE [LARGE SCALE GENOMIC DNA]</scope>
</reference>
<name>A0A0G0QAL0_9BACT</name>
<evidence type="ECO:0000313" key="1">
    <source>
        <dbReference type="EMBL" id="KKQ98726.1"/>
    </source>
</evidence>
<gene>
    <name evidence="1" type="ORF">UT23_C0001G0007</name>
</gene>
<organism evidence="1 2">
    <name type="scientific">Candidatus Woesebacteria bacterium GW2011_GWA1_39_12</name>
    <dbReference type="NCBI Taxonomy" id="1618549"/>
    <lineage>
        <taxon>Bacteria</taxon>
        <taxon>Candidatus Woeseibacteriota</taxon>
    </lineage>
</organism>
<dbReference type="EMBL" id="LBWA01000001">
    <property type="protein sequence ID" value="KKQ98726.1"/>
    <property type="molecule type" value="Genomic_DNA"/>
</dbReference>
<accession>A0A0G0QAL0</accession>
<protein>
    <submittedName>
        <fullName evidence="1">Uncharacterized protein</fullName>
    </submittedName>
</protein>
<proteinExistence type="predicted"/>
<sequence length="73" mass="8428">MREYCRKYGCLQEGLKIDLDNFEGGLEMLSGNLEPNVQDIIRWMVKISGKDFDEVKLRIDLNRGACGDCPFNR</sequence>
<comment type="caution">
    <text evidence="1">The sequence shown here is derived from an EMBL/GenBank/DDBJ whole genome shotgun (WGS) entry which is preliminary data.</text>
</comment>